<evidence type="ECO:0000313" key="7">
    <source>
        <dbReference type="EMBL" id="GAA4543782.1"/>
    </source>
</evidence>
<evidence type="ECO:0000256" key="1">
    <source>
        <dbReference type="ARBA" id="ARBA00001974"/>
    </source>
</evidence>
<accession>A0ABP8RPA2</accession>
<evidence type="ECO:0000256" key="5">
    <source>
        <dbReference type="ARBA" id="ARBA00023002"/>
    </source>
</evidence>
<proteinExistence type="inferred from homology"/>
<dbReference type="RefSeq" id="WP_345415238.1">
    <property type="nucleotide sequence ID" value="NZ_BAABGT010000027.1"/>
</dbReference>
<dbReference type="InterPro" id="IPR036188">
    <property type="entry name" value="FAD/NAD-bd_sf"/>
</dbReference>
<keyword evidence="8" id="KW-1185">Reference proteome</keyword>
<evidence type="ECO:0000256" key="2">
    <source>
        <dbReference type="ARBA" id="ARBA00005272"/>
    </source>
</evidence>
<evidence type="ECO:0000313" key="8">
    <source>
        <dbReference type="Proteomes" id="UP001501598"/>
    </source>
</evidence>
<comment type="caution">
    <text evidence="7">The sequence shown here is derived from an EMBL/GenBank/DDBJ whole genome shotgun (WGS) entry which is preliminary data.</text>
</comment>
<feature type="domain" description="FAD/NAD(P)-binding" evidence="6">
    <location>
        <begin position="6"/>
        <end position="281"/>
    </location>
</feature>
<dbReference type="PRINTS" id="PR00368">
    <property type="entry name" value="FADPNR"/>
</dbReference>
<dbReference type="EMBL" id="BAABGT010000027">
    <property type="protein sequence ID" value="GAA4543782.1"/>
    <property type="molecule type" value="Genomic_DNA"/>
</dbReference>
<dbReference type="Pfam" id="PF07992">
    <property type="entry name" value="Pyr_redox_2"/>
    <property type="match status" value="1"/>
</dbReference>
<dbReference type="Proteomes" id="UP001501598">
    <property type="component" value="Unassembled WGS sequence"/>
</dbReference>
<evidence type="ECO:0000256" key="4">
    <source>
        <dbReference type="ARBA" id="ARBA00022827"/>
    </source>
</evidence>
<reference evidence="8" key="1">
    <citation type="journal article" date="2019" name="Int. J. Syst. Evol. Microbiol.">
        <title>The Global Catalogue of Microorganisms (GCM) 10K type strain sequencing project: providing services to taxonomists for standard genome sequencing and annotation.</title>
        <authorList>
            <consortium name="The Broad Institute Genomics Platform"/>
            <consortium name="The Broad Institute Genome Sequencing Center for Infectious Disease"/>
            <person name="Wu L."/>
            <person name="Ma J."/>
        </authorList>
    </citation>
    <scope>NUCLEOTIDE SEQUENCE [LARGE SCALE GENOMIC DNA]</scope>
    <source>
        <strain evidence="8">JCM 17906</strain>
    </source>
</reference>
<sequence>MTEKSKVVVLGGGYAGTLAASHLRTDADTDVTLVNPRPEFVQRIRLHQLVAGTGEAALGYDGLLAEGVRLVVDEAARIDVPGRRVELASGAVLDYDYLVYAVGSRGAVPPAHAYPIAEVEHARLLRAALVDLPADAPVTVVGGGLTGIETAAELAEQGRSVALVTGGTLAPSLSEKGRRSIAATLAGLGVTVLDDVVTEVREGAVVLGAGERPSAVTVWTAGFAVPDLAARSGLRTDEVGRLVTDDTLTSIDDDRIVAAGDAAAPSGRALRMSCQAAQPMGLQAARTVLSRIAGTEPRALDPRFVGSCVSVGRHAGTVQVARKDDTPLDVVVGGRLGARIKELVCRSTMMSIRGEARRPGSVARLLGSGRPAREEVS</sequence>
<dbReference type="PANTHER" id="PTHR42913:SF3">
    <property type="entry name" value="64 KDA MITOCHONDRIAL NADH DEHYDROGENASE (EUROFUNG)"/>
    <property type="match status" value="1"/>
</dbReference>
<evidence type="ECO:0000259" key="6">
    <source>
        <dbReference type="Pfam" id="PF07992"/>
    </source>
</evidence>
<gene>
    <name evidence="7" type="ORF">GCM10023175_21020</name>
</gene>
<dbReference type="SUPFAM" id="SSF51905">
    <property type="entry name" value="FAD/NAD(P)-binding domain"/>
    <property type="match status" value="2"/>
</dbReference>
<keyword evidence="3" id="KW-0285">Flavoprotein</keyword>
<keyword evidence="4" id="KW-0274">FAD</keyword>
<dbReference type="PRINTS" id="PR00469">
    <property type="entry name" value="PNDRDTASEII"/>
</dbReference>
<keyword evidence="5" id="KW-0560">Oxidoreductase</keyword>
<evidence type="ECO:0000256" key="3">
    <source>
        <dbReference type="ARBA" id="ARBA00022630"/>
    </source>
</evidence>
<organism evidence="7 8">
    <name type="scientific">Pseudonocardia xishanensis</name>
    <dbReference type="NCBI Taxonomy" id="630995"/>
    <lineage>
        <taxon>Bacteria</taxon>
        <taxon>Bacillati</taxon>
        <taxon>Actinomycetota</taxon>
        <taxon>Actinomycetes</taxon>
        <taxon>Pseudonocardiales</taxon>
        <taxon>Pseudonocardiaceae</taxon>
        <taxon>Pseudonocardia</taxon>
    </lineage>
</organism>
<comment type="cofactor">
    <cofactor evidence="1">
        <name>FAD</name>
        <dbReference type="ChEBI" id="CHEBI:57692"/>
    </cofactor>
</comment>
<dbReference type="Gene3D" id="3.50.50.100">
    <property type="match status" value="1"/>
</dbReference>
<dbReference type="InterPro" id="IPR051169">
    <property type="entry name" value="NADH-Q_oxidoreductase"/>
</dbReference>
<protein>
    <submittedName>
        <fullName evidence="7">FAD-dependent oxidoreductase</fullName>
    </submittedName>
</protein>
<comment type="similarity">
    <text evidence="2">Belongs to the NADH dehydrogenase family.</text>
</comment>
<dbReference type="InterPro" id="IPR023753">
    <property type="entry name" value="FAD/NAD-binding_dom"/>
</dbReference>
<name>A0ABP8RPA2_9PSEU</name>
<dbReference type="PANTHER" id="PTHR42913">
    <property type="entry name" value="APOPTOSIS-INDUCING FACTOR 1"/>
    <property type="match status" value="1"/>
</dbReference>